<organism evidence="2 3">
    <name type="scientific">Clostridium perfringens (strain SM101 / Type A)</name>
    <dbReference type="NCBI Taxonomy" id="289380"/>
    <lineage>
        <taxon>Bacteria</taxon>
        <taxon>Bacillati</taxon>
        <taxon>Bacillota</taxon>
        <taxon>Clostridia</taxon>
        <taxon>Eubacteriales</taxon>
        <taxon>Clostridiaceae</taxon>
        <taxon>Clostridium</taxon>
    </lineage>
</organism>
<sequence length="75" mass="9009">MLTSNYNHKRIYRLMKSVKLAAVIRRKKKRYIQSSPQIIAENILNVYFIIIHKVLLLHVIFNLLVNLYFILCNFC</sequence>
<proteinExistence type="predicted"/>
<keyword evidence="1" id="KW-0472">Membrane</keyword>
<feature type="transmembrane region" description="Helical" evidence="1">
    <location>
        <begin position="46"/>
        <end position="71"/>
    </location>
</feature>
<evidence type="ECO:0000256" key="1">
    <source>
        <dbReference type="SAM" id="Phobius"/>
    </source>
</evidence>
<evidence type="ECO:0008006" key="4">
    <source>
        <dbReference type="Google" id="ProtNLM"/>
    </source>
</evidence>
<dbReference type="BioCyc" id="CPER289380:GI76-2626-MONOMER"/>
<gene>
    <name evidence="2" type="ordered locus">CPR_2609</name>
</gene>
<protein>
    <recommendedName>
        <fullName evidence="4">Transposase</fullName>
    </recommendedName>
</protein>
<accession>Q0SPV1</accession>
<keyword evidence="1" id="KW-0812">Transmembrane</keyword>
<evidence type="ECO:0000313" key="3">
    <source>
        <dbReference type="Proteomes" id="UP000001824"/>
    </source>
</evidence>
<reference evidence="2 3" key="1">
    <citation type="journal article" date="2006" name="Genome Res.">
        <title>Skewed genomic variability in strains of the toxigenic bacterial pathogen, Clostridium perfringens.</title>
        <authorList>
            <person name="Myers G.S."/>
            <person name="Rasko D.A."/>
            <person name="Cheung J.K."/>
            <person name="Ravel J."/>
            <person name="Seshadri R."/>
            <person name="Deboy R.T."/>
            <person name="Ren Q."/>
            <person name="Varga J."/>
            <person name="Awad M.M."/>
            <person name="Brinkac L.M."/>
            <person name="Daugherty S.C."/>
            <person name="Haft D.H."/>
            <person name="Dodson R.J."/>
            <person name="Madupu R."/>
            <person name="Nelson W.C."/>
            <person name="Rosovitz M.J."/>
            <person name="Sullivan S.A."/>
            <person name="Khouri H."/>
            <person name="Dimitrov G.I."/>
            <person name="Watkins K.L."/>
            <person name="Mulligan S."/>
            <person name="Benton J."/>
            <person name="Radune D."/>
            <person name="Fisher D.J."/>
            <person name="Atkins H.S."/>
            <person name="Hiscox T."/>
            <person name="Jost B.H."/>
            <person name="Billington S.J."/>
            <person name="Songer J.G."/>
            <person name="McClane B.A."/>
            <person name="Titball R.W."/>
            <person name="Rood J.I."/>
            <person name="Melville S.B."/>
            <person name="Paulsen I.T."/>
        </authorList>
    </citation>
    <scope>NUCLEOTIDE SEQUENCE [LARGE SCALE GENOMIC DNA]</scope>
    <source>
        <strain evidence="3">SM101 / Type A</strain>
    </source>
</reference>
<dbReference type="KEGG" id="cpr:CPR_2609"/>
<dbReference type="AlphaFoldDB" id="Q0SPV1"/>
<keyword evidence="1" id="KW-1133">Transmembrane helix</keyword>
<name>Q0SPV1_CLOPS</name>
<evidence type="ECO:0000313" key="2">
    <source>
        <dbReference type="EMBL" id="ABG86257.1"/>
    </source>
</evidence>
<dbReference type="Proteomes" id="UP000001824">
    <property type="component" value="Chromosome"/>
</dbReference>
<dbReference type="EMBL" id="CP000312">
    <property type="protein sequence ID" value="ABG86257.1"/>
    <property type="molecule type" value="Genomic_DNA"/>
</dbReference>